<evidence type="ECO:0000313" key="3">
    <source>
        <dbReference type="Proteomes" id="UP000176938"/>
    </source>
</evidence>
<evidence type="ECO:0000313" key="2">
    <source>
        <dbReference type="EMBL" id="OGC05762.1"/>
    </source>
</evidence>
<proteinExistence type="predicted"/>
<reference evidence="2 3" key="1">
    <citation type="journal article" date="2016" name="Nat. Commun.">
        <title>Thousands of microbial genomes shed light on interconnected biogeochemical processes in an aquifer system.</title>
        <authorList>
            <person name="Anantharaman K."/>
            <person name="Brown C.T."/>
            <person name="Hug L.A."/>
            <person name="Sharon I."/>
            <person name="Castelle C.J."/>
            <person name="Probst A.J."/>
            <person name="Thomas B.C."/>
            <person name="Singh A."/>
            <person name="Wilkins M.J."/>
            <person name="Karaoz U."/>
            <person name="Brodie E.L."/>
            <person name="Williams K.H."/>
            <person name="Hubbard S.S."/>
            <person name="Banfield J.F."/>
        </authorList>
    </citation>
    <scope>NUCLEOTIDE SEQUENCE [LARGE SCALE GENOMIC DNA]</scope>
</reference>
<gene>
    <name evidence="2" type="ORF">A3H38_03930</name>
</gene>
<evidence type="ECO:0000256" key="1">
    <source>
        <dbReference type="SAM" id="Phobius"/>
    </source>
</evidence>
<dbReference type="AlphaFoldDB" id="A0A1F4RC57"/>
<name>A0A1F4RC57_UNCSA</name>
<comment type="caution">
    <text evidence="2">The sequence shown here is derived from an EMBL/GenBank/DDBJ whole genome shotgun (WGS) entry which is preliminary data.</text>
</comment>
<sequence>MMHGMGYGMICASLVKVVLLAGFAYIVWVLSNKEGGALKLLGRLLAAAIVVIAVAGLLHGAAYYGKLGYGM</sequence>
<protein>
    <submittedName>
        <fullName evidence="2">Uncharacterized protein</fullName>
    </submittedName>
</protein>
<accession>A0A1F4RC57</accession>
<feature type="transmembrane region" description="Helical" evidence="1">
    <location>
        <begin position="6"/>
        <end position="28"/>
    </location>
</feature>
<keyword evidence="1" id="KW-0472">Membrane</keyword>
<organism evidence="2 3">
    <name type="scientific">candidate division WOR-1 bacterium RIFCSPLOWO2_02_FULL_46_20</name>
    <dbReference type="NCBI Taxonomy" id="1802567"/>
    <lineage>
        <taxon>Bacteria</taxon>
        <taxon>Bacillati</taxon>
        <taxon>Saganbacteria</taxon>
    </lineage>
</organism>
<dbReference type="EMBL" id="METP01000034">
    <property type="protein sequence ID" value="OGC05762.1"/>
    <property type="molecule type" value="Genomic_DNA"/>
</dbReference>
<keyword evidence="1" id="KW-0812">Transmembrane</keyword>
<feature type="transmembrane region" description="Helical" evidence="1">
    <location>
        <begin position="40"/>
        <end position="64"/>
    </location>
</feature>
<keyword evidence="1" id="KW-1133">Transmembrane helix</keyword>
<dbReference type="Proteomes" id="UP000176938">
    <property type="component" value="Unassembled WGS sequence"/>
</dbReference>